<evidence type="ECO:0000256" key="1">
    <source>
        <dbReference type="SAM" id="MobiDB-lite"/>
    </source>
</evidence>
<dbReference type="EMBL" id="GL883244">
    <property type="protein sequence ID" value="EGF97367.1"/>
    <property type="molecule type" value="Genomic_DNA"/>
</dbReference>
<feature type="compositionally biased region" description="Polar residues" evidence="1">
    <location>
        <begin position="1"/>
        <end position="20"/>
    </location>
</feature>
<dbReference type="GeneID" id="18933902"/>
<feature type="compositionally biased region" description="Acidic residues" evidence="1">
    <location>
        <begin position="283"/>
        <end position="292"/>
    </location>
</feature>
<feature type="region of interest" description="Disordered" evidence="1">
    <location>
        <begin position="1"/>
        <end position="100"/>
    </location>
</feature>
<sequence>MCNTRSKAVTTSSVAHLTDTSPKKSTRSKHRVSMESTNTISVRNRKRVNINRRPASRPVSSTNKNFEEEDDEEDSESEEDEGEDLDEEDEEEEDDESNSEEIFNRLATCINTTRQGGPLNQNNDPSPSEDDVDETNLPSIKEYKNELDHWPPARIAVVACAQKKKGTAIPPLILTEAKAIRKIYKHQKAMLSIMGNIITNIELVHRGELGGRRKPGCYQIWLKYSLERQKHRMPLKGGQKGILASRNRKLGKIWKALPDEHQEVFHPSVFYTLSGLSPPSSDSDLDEDDDDTESNKPIHRIDLEPAHREELQALYDQLVCKHKVAKEYAKVAAGIGQGPSLPDYNRQSLKSIERIHTQIENEAYNMDFSYYLLACSTHASTEASSALPGWCREFTSHEEMALYVNTKSNFARVFAARAQGLSVAEVVAQTIGANVMTNTKNARKTDPGDVVKADLAALLRSQFSALIGKEQGFPRAADPVSILRDDYNLKIIQIPGSKLPSSVLKLGFNKMNSRRSIWLEDLMANKFKMEKINTTPEEDIQADEPGGEGEDQVTMTQDNHENADVMGDNFEDDMEDLEEEEEEEWNGFGDEDDSE</sequence>
<feature type="region of interest" description="Disordered" evidence="1">
    <location>
        <begin position="533"/>
        <end position="595"/>
    </location>
</feature>
<keyword evidence="3" id="KW-1185">Reference proteome</keyword>
<name>F4SDB0_MELLP</name>
<dbReference type="KEGG" id="mlr:MELLADRAFT_85610"/>
<dbReference type="RefSeq" id="XP_007419363.1">
    <property type="nucleotide sequence ID" value="XM_007419301.1"/>
</dbReference>
<feature type="compositionally biased region" description="Acidic residues" evidence="1">
    <location>
        <begin position="67"/>
        <end position="99"/>
    </location>
</feature>
<accession>F4SDB0</accession>
<dbReference type="AlphaFoldDB" id="F4SDB0"/>
<gene>
    <name evidence="2" type="ORF">MELLADRAFT_85610</name>
</gene>
<dbReference type="Proteomes" id="UP000001072">
    <property type="component" value="Unassembled WGS sequence"/>
</dbReference>
<feature type="compositionally biased region" description="Polar residues" evidence="1">
    <location>
        <begin position="112"/>
        <end position="126"/>
    </location>
</feature>
<evidence type="ECO:0000313" key="2">
    <source>
        <dbReference type="EMBL" id="EGF97367.1"/>
    </source>
</evidence>
<organism evidence="3">
    <name type="scientific">Melampsora larici-populina (strain 98AG31 / pathotype 3-4-7)</name>
    <name type="common">Poplar leaf rust fungus</name>
    <dbReference type="NCBI Taxonomy" id="747676"/>
    <lineage>
        <taxon>Eukaryota</taxon>
        <taxon>Fungi</taxon>
        <taxon>Dikarya</taxon>
        <taxon>Basidiomycota</taxon>
        <taxon>Pucciniomycotina</taxon>
        <taxon>Pucciniomycetes</taxon>
        <taxon>Pucciniales</taxon>
        <taxon>Melampsoraceae</taxon>
        <taxon>Melampsora</taxon>
    </lineage>
</organism>
<dbReference type="VEuPathDB" id="FungiDB:MELLADRAFT_85610"/>
<dbReference type="InParanoid" id="F4SDB0"/>
<evidence type="ECO:0000313" key="3">
    <source>
        <dbReference type="Proteomes" id="UP000001072"/>
    </source>
</evidence>
<reference evidence="3" key="1">
    <citation type="journal article" date="2011" name="Proc. Natl. Acad. Sci. U.S.A.">
        <title>Obligate biotrophy features unraveled by the genomic analysis of rust fungi.</title>
        <authorList>
            <person name="Duplessis S."/>
            <person name="Cuomo C.A."/>
            <person name="Lin Y.-C."/>
            <person name="Aerts A."/>
            <person name="Tisserant E."/>
            <person name="Veneault-Fourrey C."/>
            <person name="Joly D.L."/>
            <person name="Hacquard S."/>
            <person name="Amselem J."/>
            <person name="Cantarel B.L."/>
            <person name="Chiu R."/>
            <person name="Coutinho P.M."/>
            <person name="Feau N."/>
            <person name="Field M."/>
            <person name="Frey P."/>
            <person name="Gelhaye E."/>
            <person name="Goldberg J."/>
            <person name="Grabherr M.G."/>
            <person name="Kodira C.D."/>
            <person name="Kohler A."/>
            <person name="Kuees U."/>
            <person name="Lindquist E.A."/>
            <person name="Lucas S.M."/>
            <person name="Mago R."/>
            <person name="Mauceli E."/>
            <person name="Morin E."/>
            <person name="Murat C."/>
            <person name="Pangilinan J.L."/>
            <person name="Park R."/>
            <person name="Pearson M."/>
            <person name="Quesneville H."/>
            <person name="Rouhier N."/>
            <person name="Sakthikumar S."/>
            <person name="Salamov A.A."/>
            <person name="Schmutz J."/>
            <person name="Selles B."/>
            <person name="Shapiro H."/>
            <person name="Tanguay P."/>
            <person name="Tuskan G.A."/>
            <person name="Henrissat B."/>
            <person name="Van de Peer Y."/>
            <person name="Rouze P."/>
            <person name="Ellis J.G."/>
            <person name="Dodds P.N."/>
            <person name="Schein J.E."/>
            <person name="Zhong S."/>
            <person name="Hamelin R.C."/>
            <person name="Grigoriev I.V."/>
            <person name="Szabo L.J."/>
            <person name="Martin F."/>
        </authorList>
    </citation>
    <scope>NUCLEOTIDE SEQUENCE [LARGE SCALE GENOMIC DNA]</scope>
    <source>
        <strain evidence="3">98AG31 / pathotype 3-4-7</strain>
    </source>
</reference>
<feature type="region of interest" description="Disordered" evidence="1">
    <location>
        <begin position="112"/>
        <end position="135"/>
    </location>
</feature>
<feature type="compositionally biased region" description="Acidic residues" evidence="1">
    <location>
        <begin position="536"/>
        <end position="551"/>
    </location>
</feature>
<dbReference type="HOGENOM" id="CLU_025212_5_0_1"/>
<feature type="compositionally biased region" description="Acidic residues" evidence="1">
    <location>
        <begin position="569"/>
        <end position="595"/>
    </location>
</feature>
<proteinExistence type="predicted"/>
<protein>
    <submittedName>
        <fullName evidence="2">Uncharacterized protein</fullName>
    </submittedName>
</protein>
<feature type="region of interest" description="Disordered" evidence="1">
    <location>
        <begin position="278"/>
        <end position="299"/>
    </location>
</feature>